<dbReference type="InterPro" id="IPR005000">
    <property type="entry name" value="Aldolase/citrate-lyase_domain"/>
</dbReference>
<dbReference type="Pfam" id="PF03328">
    <property type="entry name" value="HpcH_HpaI"/>
    <property type="match status" value="1"/>
</dbReference>
<proteinExistence type="inferred from homology"/>
<organism evidence="8 9">
    <name type="scientific">Agrobacterium rosae</name>
    <dbReference type="NCBI Taxonomy" id="1972867"/>
    <lineage>
        <taxon>Bacteria</taxon>
        <taxon>Pseudomonadati</taxon>
        <taxon>Pseudomonadota</taxon>
        <taxon>Alphaproteobacteria</taxon>
        <taxon>Hyphomicrobiales</taxon>
        <taxon>Rhizobiaceae</taxon>
        <taxon>Rhizobium/Agrobacterium group</taxon>
        <taxon>Agrobacterium</taxon>
    </lineage>
</organism>
<dbReference type="GO" id="GO:0046872">
    <property type="term" value="F:metal ion binding"/>
    <property type="evidence" value="ECO:0007669"/>
    <property type="project" value="UniProtKB-KW"/>
</dbReference>
<dbReference type="FunFam" id="3.20.20.60:FF:000004">
    <property type="entry name" value="5-keto-4-deoxy-D-glucarate aldolase"/>
    <property type="match status" value="1"/>
</dbReference>
<dbReference type="EMBL" id="FMUE01000009">
    <property type="protein sequence ID" value="SCX30401.1"/>
    <property type="molecule type" value="Genomic_DNA"/>
</dbReference>
<reference evidence="9" key="1">
    <citation type="submission" date="2016-10" db="EMBL/GenBank/DDBJ databases">
        <authorList>
            <person name="Wibberg D."/>
        </authorList>
    </citation>
    <scope>NUCLEOTIDE SEQUENCE [LARGE SCALE GENOMIC DNA]</scope>
</reference>
<dbReference type="RefSeq" id="WP_077121643.1">
    <property type="nucleotide sequence ID" value="NZ_FMUE01000009.1"/>
</dbReference>
<keyword evidence="3" id="KW-0479">Metal-binding</keyword>
<dbReference type="InterPro" id="IPR015813">
    <property type="entry name" value="Pyrv/PenolPyrv_kinase-like_dom"/>
</dbReference>
<feature type="domain" description="HpcH/HpaI aldolase/citrate lyase" evidence="7">
    <location>
        <begin position="18"/>
        <end position="238"/>
    </location>
</feature>
<evidence type="ECO:0000256" key="3">
    <source>
        <dbReference type="ARBA" id="ARBA00022723"/>
    </source>
</evidence>
<dbReference type="Proteomes" id="UP000187891">
    <property type="component" value="Unassembled WGS sequence"/>
</dbReference>
<evidence type="ECO:0000256" key="2">
    <source>
        <dbReference type="ARBA" id="ARBA00005568"/>
    </source>
</evidence>
<keyword evidence="4 8" id="KW-0456">Lyase</keyword>
<accession>A0A1R3TW49</accession>
<gene>
    <name evidence="8" type="primary">rhmA_1</name>
    <name evidence="8" type="ORF">DSM25559_3517</name>
</gene>
<dbReference type="EC" id="4.1.2.-" evidence="8"/>
<dbReference type="GO" id="GO:0005737">
    <property type="term" value="C:cytoplasm"/>
    <property type="evidence" value="ECO:0007669"/>
    <property type="project" value="UniProtKB-ARBA"/>
</dbReference>
<protein>
    <submittedName>
        <fullName evidence="8">2-keto-3-deoxy-L-rhamnonate aldolase</fullName>
        <ecNumber evidence="8">4.1.2.-</ecNumber>
    </submittedName>
</protein>
<comment type="similarity">
    <text evidence="2">Belongs to the HpcH/HpaI aldolase family.</text>
</comment>
<dbReference type="Gene3D" id="3.20.20.60">
    <property type="entry name" value="Phosphoenolpyruvate-binding domains"/>
    <property type="match status" value="1"/>
</dbReference>
<dbReference type="InterPro" id="IPR050251">
    <property type="entry name" value="HpcH-HpaI_aldolase"/>
</dbReference>
<evidence type="ECO:0000256" key="6">
    <source>
        <dbReference type="ARBA" id="ARBA00045074"/>
    </source>
</evidence>
<evidence type="ECO:0000313" key="8">
    <source>
        <dbReference type="EMBL" id="SCX30401.1"/>
    </source>
</evidence>
<dbReference type="PANTHER" id="PTHR30502:SF4">
    <property type="entry name" value="5-KETO-4-DEOXY-D-GLUCARATE ALDOLASE"/>
    <property type="match status" value="1"/>
</dbReference>
<dbReference type="GO" id="GO:0016832">
    <property type="term" value="F:aldehyde-lyase activity"/>
    <property type="evidence" value="ECO:0007669"/>
    <property type="project" value="UniProtKB-ARBA"/>
</dbReference>
<dbReference type="AlphaFoldDB" id="A0A1R3TW49"/>
<sequence>MIKIGNRFKEGLSRSDPQLGLWVSLCNVASAEIAAGSGADWLLVDMEHAPNEISTVADQLRAVGEAPSVIVRPPTSEPVITKRLLDIGVKTLMFPMIDTAAQASAAVSWTRYPPGGKRGISSVVRASNYGRDTSYVGRTSTEICVIVQAETPLALENIDEIAAVAGIDAIFIGPGDLAASMGYIGQTNVEPVQRAIGEAITRINNAGKGSGVLAYGHAAATRAIGQGAGFVAVGADTWILARETSALVESCRSGFPAREPEP</sequence>
<name>A0A1R3TW49_9HYPH</name>
<evidence type="ECO:0000259" key="7">
    <source>
        <dbReference type="Pfam" id="PF03328"/>
    </source>
</evidence>
<evidence type="ECO:0000256" key="1">
    <source>
        <dbReference type="ARBA" id="ARBA00001968"/>
    </source>
</evidence>
<comment type="catalytic activity">
    <reaction evidence="6">
        <text>D-glyceraldehyde + pyruvate = 2-dehydro-3-deoxy-L-galactonate</text>
        <dbReference type="Rhea" id="RHEA:80055"/>
        <dbReference type="ChEBI" id="CHEBI:15361"/>
        <dbReference type="ChEBI" id="CHEBI:17378"/>
        <dbReference type="ChEBI" id="CHEBI:75545"/>
    </reaction>
</comment>
<dbReference type="PANTHER" id="PTHR30502">
    <property type="entry name" value="2-KETO-3-DEOXY-L-RHAMNONATE ALDOLASE"/>
    <property type="match status" value="1"/>
</dbReference>
<dbReference type="STRING" id="1907666.DSM25559_3517"/>
<evidence type="ECO:0000313" key="9">
    <source>
        <dbReference type="Proteomes" id="UP000187891"/>
    </source>
</evidence>
<evidence type="ECO:0000256" key="5">
    <source>
        <dbReference type="ARBA" id="ARBA00023317"/>
    </source>
</evidence>
<dbReference type="InterPro" id="IPR040442">
    <property type="entry name" value="Pyrv_kinase-like_dom_sf"/>
</dbReference>
<dbReference type="SUPFAM" id="SSF51621">
    <property type="entry name" value="Phosphoenolpyruvate/pyruvate domain"/>
    <property type="match status" value="1"/>
</dbReference>
<comment type="cofactor">
    <cofactor evidence="1">
        <name>a divalent metal cation</name>
        <dbReference type="ChEBI" id="CHEBI:60240"/>
    </cofactor>
</comment>
<keyword evidence="5" id="KW-0670">Pyruvate</keyword>
<evidence type="ECO:0000256" key="4">
    <source>
        <dbReference type="ARBA" id="ARBA00023239"/>
    </source>
</evidence>